<keyword evidence="1" id="KW-0175">Coiled coil</keyword>
<proteinExistence type="predicted"/>
<organism evidence="2 3">
    <name type="scientific">Pseudomonas abyssi</name>
    <dbReference type="NCBI Taxonomy" id="170540"/>
    <lineage>
        <taxon>Bacteria</taxon>
        <taxon>Pseudomonadati</taxon>
        <taxon>Pseudomonadota</taxon>
        <taxon>Gammaproteobacteria</taxon>
        <taxon>Pseudomonadales</taxon>
        <taxon>Pseudomonadaceae</taxon>
        <taxon>Pseudomonas</taxon>
    </lineage>
</organism>
<keyword evidence="3" id="KW-1185">Reference proteome</keyword>
<dbReference type="EMBL" id="NTMR01000002">
    <property type="protein sequence ID" value="PBK06235.1"/>
    <property type="molecule type" value="Genomic_DNA"/>
</dbReference>
<evidence type="ECO:0000256" key="1">
    <source>
        <dbReference type="SAM" id="Coils"/>
    </source>
</evidence>
<evidence type="ECO:0000313" key="2">
    <source>
        <dbReference type="EMBL" id="PBK06235.1"/>
    </source>
</evidence>
<dbReference type="Proteomes" id="UP000242313">
    <property type="component" value="Unassembled WGS sequence"/>
</dbReference>
<protein>
    <submittedName>
        <fullName evidence="2">Uncharacterized protein</fullName>
    </submittedName>
</protein>
<gene>
    <name evidence="2" type="ORF">CNQ84_02350</name>
</gene>
<comment type="caution">
    <text evidence="2">The sequence shown here is derived from an EMBL/GenBank/DDBJ whole genome shotgun (WGS) entry which is preliminary data.</text>
</comment>
<evidence type="ECO:0000313" key="3">
    <source>
        <dbReference type="Proteomes" id="UP000242313"/>
    </source>
</evidence>
<name>A0A2A3MNF4_9PSED</name>
<reference evidence="2 3" key="1">
    <citation type="submission" date="2017-09" db="EMBL/GenBank/DDBJ databases">
        <title>Pseudomonas abyssi sp. nov. isolated from Abyssopelagic Water.</title>
        <authorList>
            <person name="Wei Y."/>
        </authorList>
    </citation>
    <scope>NUCLEOTIDE SEQUENCE [LARGE SCALE GENOMIC DNA]</scope>
    <source>
        <strain evidence="2 3">MT5</strain>
    </source>
</reference>
<sequence length="130" mass="14288">MVEVLPAIQAAMQAAQKLRELAKKVGDADIRMAIADLSENLADAKLQAADLKGQLAELMDENRELRETLEARSTAAPKYEGSVYVFDGDDGKYCTACWDAHQNKVRVTDMGGRFADMGINYRCPVCKATM</sequence>
<dbReference type="RefSeq" id="WP_096003299.1">
    <property type="nucleotide sequence ID" value="NZ_NTMR01000002.1"/>
</dbReference>
<dbReference type="SUPFAM" id="SSF57802">
    <property type="entry name" value="Rubredoxin-like"/>
    <property type="match status" value="1"/>
</dbReference>
<feature type="coiled-coil region" evidence="1">
    <location>
        <begin position="34"/>
        <end position="75"/>
    </location>
</feature>
<accession>A0A2A3MNF4</accession>
<dbReference type="AlphaFoldDB" id="A0A2A3MNF4"/>